<evidence type="ECO:0000313" key="9">
    <source>
        <dbReference type="Proteomes" id="UP001148018"/>
    </source>
</evidence>
<dbReference type="InterPro" id="IPR008983">
    <property type="entry name" value="Tumour_necrosis_fac-like_dom"/>
</dbReference>
<dbReference type="OrthoDB" id="5983780at2759"/>
<keyword evidence="4 6" id="KW-0472">Membrane</keyword>
<evidence type="ECO:0000256" key="4">
    <source>
        <dbReference type="ARBA" id="ARBA00023136"/>
    </source>
</evidence>
<gene>
    <name evidence="8" type="ORF">NHX12_033369</name>
</gene>
<dbReference type="CDD" id="cd00184">
    <property type="entry name" value="TNF"/>
    <property type="match status" value="1"/>
</dbReference>
<dbReference type="AlphaFoldDB" id="A0A9Q0E392"/>
<dbReference type="EMBL" id="JANIIK010000048">
    <property type="protein sequence ID" value="KAJ3599406.1"/>
    <property type="molecule type" value="Genomic_DNA"/>
</dbReference>
<keyword evidence="6" id="KW-1133">Transmembrane helix</keyword>
<protein>
    <recommendedName>
        <fullName evidence="7">THD domain-containing protein</fullName>
    </recommendedName>
</protein>
<feature type="region of interest" description="Disordered" evidence="5">
    <location>
        <begin position="1"/>
        <end position="24"/>
    </location>
</feature>
<keyword evidence="3" id="KW-0202">Cytokine</keyword>
<name>A0A9Q0E392_9TELE</name>
<reference evidence="8" key="1">
    <citation type="submission" date="2022-07" db="EMBL/GenBank/DDBJ databases">
        <title>Chromosome-level genome of Muraenolepis orangiensis.</title>
        <authorList>
            <person name="Kim J."/>
        </authorList>
    </citation>
    <scope>NUCLEOTIDE SEQUENCE</scope>
    <source>
        <strain evidence="8">KU_S4_2022</strain>
        <tissue evidence="8">Muscle</tissue>
    </source>
</reference>
<evidence type="ECO:0000256" key="1">
    <source>
        <dbReference type="ARBA" id="ARBA00004370"/>
    </source>
</evidence>
<dbReference type="Pfam" id="PF00229">
    <property type="entry name" value="TNF"/>
    <property type="match status" value="1"/>
</dbReference>
<dbReference type="GO" id="GO:0005164">
    <property type="term" value="F:tumor necrosis factor receptor binding"/>
    <property type="evidence" value="ECO:0007669"/>
    <property type="project" value="InterPro"/>
</dbReference>
<evidence type="ECO:0000256" key="5">
    <source>
        <dbReference type="SAM" id="MobiDB-lite"/>
    </source>
</evidence>
<dbReference type="GO" id="GO:0043123">
    <property type="term" value="P:positive regulation of canonical NF-kappaB signal transduction"/>
    <property type="evidence" value="ECO:0007669"/>
    <property type="project" value="TreeGrafter"/>
</dbReference>
<dbReference type="SUPFAM" id="SSF49842">
    <property type="entry name" value="TNF-like"/>
    <property type="match status" value="1"/>
</dbReference>
<dbReference type="GO" id="GO:0016020">
    <property type="term" value="C:membrane"/>
    <property type="evidence" value="ECO:0007669"/>
    <property type="project" value="UniProtKB-SubCell"/>
</dbReference>
<evidence type="ECO:0000256" key="2">
    <source>
        <dbReference type="ARBA" id="ARBA00008670"/>
    </source>
</evidence>
<dbReference type="PANTHER" id="PTHR11471">
    <property type="entry name" value="TUMOR NECROSIS FACTOR FAMILY MEMBER"/>
    <property type="match status" value="1"/>
</dbReference>
<dbReference type="InterPro" id="IPR006052">
    <property type="entry name" value="TNF_dom"/>
</dbReference>
<dbReference type="PROSITE" id="PS50049">
    <property type="entry name" value="THD_2"/>
    <property type="match status" value="1"/>
</dbReference>
<evidence type="ECO:0000259" key="7">
    <source>
        <dbReference type="PROSITE" id="PS50049"/>
    </source>
</evidence>
<evidence type="ECO:0000256" key="3">
    <source>
        <dbReference type="ARBA" id="ARBA00022514"/>
    </source>
</evidence>
<accession>A0A9Q0E392</accession>
<dbReference type="GO" id="GO:0005615">
    <property type="term" value="C:extracellular space"/>
    <property type="evidence" value="ECO:0007669"/>
    <property type="project" value="UniProtKB-KW"/>
</dbReference>
<organism evidence="8 9">
    <name type="scientific">Muraenolepis orangiensis</name>
    <name type="common">Patagonian moray cod</name>
    <dbReference type="NCBI Taxonomy" id="630683"/>
    <lineage>
        <taxon>Eukaryota</taxon>
        <taxon>Metazoa</taxon>
        <taxon>Chordata</taxon>
        <taxon>Craniata</taxon>
        <taxon>Vertebrata</taxon>
        <taxon>Euteleostomi</taxon>
        <taxon>Actinopterygii</taxon>
        <taxon>Neopterygii</taxon>
        <taxon>Teleostei</taxon>
        <taxon>Neoteleostei</taxon>
        <taxon>Acanthomorphata</taxon>
        <taxon>Zeiogadaria</taxon>
        <taxon>Gadariae</taxon>
        <taxon>Gadiformes</taxon>
        <taxon>Muraenolepidoidei</taxon>
        <taxon>Muraenolepididae</taxon>
        <taxon>Muraenolepis</taxon>
    </lineage>
</organism>
<sequence length="270" mass="30628">MSYDQSHRYPGVFHVDRGEGPPVPPPRVQPYWSFPAAQEVMSHRRKRTVGMGISPSVAIVLLLLFLLVFAAMGIGAYQIYKLQDNLRTAQQTIYTMQSSPSNILTHEKQVGFQKPELDKVKEDVRPAAHVIGRIHSGKPQQALRWEPKAGRAFTEGGVVYRAEDGALVVNRTGLYHVYSRVELMLRQCSPAPYRHSVFVRRLGSELPLTLMEGRGKDVCGDWTRGRMWTSDSYLAAALPLQREDRVFVNMSHPMDMSHNHHANFFGLYKI</sequence>
<dbReference type="GO" id="GO:0006955">
    <property type="term" value="P:immune response"/>
    <property type="evidence" value="ECO:0007669"/>
    <property type="project" value="InterPro"/>
</dbReference>
<dbReference type="Gene3D" id="2.60.120.40">
    <property type="match status" value="1"/>
</dbReference>
<evidence type="ECO:0000256" key="6">
    <source>
        <dbReference type="SAM" id="Phobius"/>
    </source>
</evidence>
<keyword evidence="9" id="KW-1185">Reference proteome</keyword>
<evidence type="ECO:0000313" key="8">
    <source>
        <dbReference type="EMBL" id="KAJ3599406.1"/>
    </source>
</evidence>
<proteinExistence type="inferred from homology"/>
<dbReference type="GO" id="GO:0008625">
    <property type="term" value="P:extrinsic apoptotic signaling pathway via death domain receptors"/>
    <property type="evidence" value="ECO:0007669"/>
    <property type="project" value="TreeGrafter"/>
</dbReference>
<comment type="similarity">
    <text evidence="2">Belongs to the tumor necrosis factor family.</text>
</comment>
<dbReference type="PANTHER" id="PTHR11471:SF33">
    <property type="entry name" value="TUMOR NECROSIS FACTOR LIGAND SUPERFAMILY MEMBER 6"/>
    <property type="match status" value="1"/>
</dbReference>
<dbReference type="SMART" id="SM00207">
    <property type="entry name" value="TNF"/>
    <property type="match status" value="1"/>
</dbReference>
<keyword evidence="6" id="KW-0812">Transmembrane</keyword>
<feature type="domain" description="THD" evidence="7">
    <location>
        <begin position="126"/>
        <end position="270"/>
    </location>
</feature>
<dbReference type="Proteomes" id="UP001148018">
    <property type="component" value="Unassembled WGS sequence"/>
</dbReference>
<feature type="transmembrane region" description="Helical" evidence="6">
    <location>
        <begin position="53"/>
        <end position="80"/>
    </location>
</feature>
<dbReference type="GO" id="GO:0005125">
    <property type="term" value="F:cytokine activity"/>
    <property type="evidence" value="ECO:0007669"/>
    <property type="project" value="UniProtKB-KW"/>
</dbReference>
<comment type="subcellular location">
    <subcellularLocation>
        <location evidence="1">Membrane</location>
    </subcellularLocation>
</comment>
<comment type="caution">
    <text evidence="8">The sequence shown here is derived from an EMBL/GenBank/DDBJ whole genome shotgun (WGS) entry which is preliminary data.</text>
</comment>